<dbReference type="Proteomes" id="UP000054549">
    <property type="component" value="Unassembled WGS sequence"/>
</dbReference>
<protein>
    <submittedName>
        <fullName evidence="1">Uncharacterized protein</fullName>
    </submittedName>
</protein>
<evidence type="ECO:0000313" key="2">
    <source>
        <dbReference type="Proteomes" id="UP000054549"/>
    </source>
</evidence>
<sequence length="94" mass="10816">MQRANQSKINIAIAGVGLEGLTELIDQLLSIPPRFFCRACDKFLENFVPSVWFNRRSIGARLLRRVNQLISLRFYYFLIDHLTEGNIQSTESLA</sequence>
<accession>A0A0C2SLV4</accession>
<gene>
    <name evidence="1" type="ORF">M378DRAFT_163653</name>
</gene>
<dbReference type="AlphaFoldDB" id="A0A0C2SLV4"/>
<proteinExistence type="predicted"/>
<reference evidence="1 2" key="1">
    <citation type="submission" date="2014-04" db="EMBL/GenBank/DDBJ databases">
        <title>Evolutionary Origins and Diversification of the Mycorrhizal Mutualists.</title>
        <authorList>
            <consortium name="DOE Joint Genome Institute"/>
            <consortium name="Mycorrhizal Genomics Consortium"/>
            <person name="Kohler A."/>
            <person name="Kuo A."/>
            <person name="Nagy L.G."/>
            <person name="Floudas D."/>
            <person name="Copeland A."/>
            <person name="Barry K.W."/>
            <person name="Cichocki N."/>
            <person name="Veneault-Fourrey C."/>
            <person name="LaButti K."/>
            <person name="Lindquist E.A."/>
            <person name="Lipzen A."/>
            <person name="Lundell T."/>
            <person name="Morin E."/>
            <person name="Murat C."/>
            <person name="Riley R."/>
            <person name="Ohm R."/>
            <person name="Sun H."/>
            <person name="Tunlid A."/>
            <person name="Henrissat B."/>
            <person name="Grigoriev I.V."/>
            <person name="Hibbett D.S."/>
            <person name="Martin F."/>
        </authorList>
    </citation>
    <scope>NUCLEOTIDE SEQUENCE [LARGE SCALE GENOMIC DNA]</scope>
    <source>
        <strain evidence="1 2">Koide BX008</strain>
    </source>
</reference>
<name>A0A0C2SLV4_AMAMK</name>
<organism evidence="1 2">
    <name type="scientific">Amanita muscaria (strain Koide BX008)</name>
    <dbReference type="NCBI Taxonomy" id="946122"/>
    <lineage>
        <taxon>Eukaryota</taxon>
        <taxon>Fungi</taxon>
        <taxon>Dikarya</taxon>
        <taxon>Basidiomycota</taxon>
        <taxon>Agaricomycotina</taxon>
        <taxon>Agaricomycetes</taxon>
        <taxon>Agaricomycetidae</taxon>
        <taxon>Agaricales</taxon>
        <taxon>Pluteineae</taxon>
        <taxon>Amanitaceae</taxon>
        <taxon>Amanita</taxon>
    </lineage>
</organism>
<evidence type="ECO:0000313" key="1">
    <source>
        <dbReference type="EMBL" id="KIL64170.1"/>
    </source>
</evidence>
<keyword evidence="2" id="KW-1185">Reference proteome</keyword>
<dbReference type="HOGENOM" id="CLU_2385685_0_0_1"/>
<dbReference type="InParanoid" id="A0A0C2SLV4"/>
<dbReference type="EMBL" id="KN818252">
    <property type="protein sequence ID" value="KIL64170.1"/>
    <property type="molecule type" value="Genomic_DNA"/>
</dbReference>